<sequence length="669" mass="70427">MSSSSPASTGAAGIGKGLLDVALLIGGSGEGERSILRRSKRLKSEAVMEEEEEGSGRDEDDGGGEEALGRREAGDDSDGERAEVHGKGGGRGARGRGLGKGNIARRVAGLRAAAAADENNDNAAAAVEEERPAAQLPSNQAAAVAARNAANPQEASRARFLEIARRRAAHFAHFQADDEEGNGGVEQAQVQNQQEREDWPGPFSTAIRLVEGRAAAAAARRQEVASTTAGNLKTAAIPLVNWSPTRKLDGGDGSIRSRQQRRVAPSLHDICAELLCANVNHVESLGCVPESMRKMIGARLCSRRMMTAQAIGLFFEGEPVEISVPDCSLIPELELTQQMAQCSTQRLEVLELGMCGRGLSDQCLTATFATGPGALSSLTLVALRGAYRLTDKGVSALLQAAPCLTSVNLSQCSLLTEGAVKAVADCLGTQLCALSLEGCAQMDGLKLLPVLLQMPCLKKLSLSGVGGVKDEVVSELAVVLGSTLEELHLADCRLLTDAAVVGVAACCLGLKVLDLDMLPLLSDMAISCLADGCRSLRVLSLKRAKLSDEAVAAFITASGSCLCEISLNSVRQAGDNTLVALAKHSRMSLEVLDMSWCRSVTDHGLGFVADSCPLLRELRLFGCTQVTRLFMDGHSNSSLEVIGFGRENITSPGYWSNSGLWQSHQSAQL</sequence>
<feature type="compositionally biased region" description="Acidic residues" evidence="1">
    <location>
        <begin position="47"/>
        <end position="64"/>
    </location>
</feature>
<dbReference type="SUPFAM" id="SSF52047">
    <property type="entry name" value="RNI-like"/>
    <property type="match status" value="1"/>
</dbReference>
<dbReference type="SMART" id="SM00367">
    <property type="entry name" value="LRR_CC"/>
    <property type="match status" value="8"/>
</dbReference>
<feature type="compositionally biased region" description="Gly residues" evidence="1">
    <location>
        <begin position="87"/>
        <end position="100"/>
    </location>
</feature>
<reference evidence="2" key="1">
    <citation type="submission" date="2024-02" db="EMBL/GenBank/DDBJ databases">
        <authorList>
            <consortium name="ELIXIR-Norway"/>
            <consortium name="Elixir Norway"/>
        </authorList>
    </citation>
    <scope>NUCLEOTIDE SEQUENCE</scope>
</reference>
<dbReference type="Gene3D" id="3.80.10.10">
    <property type="entry name" value="Ribonuclease Inhibitor"/>
    <property type="match status" value="2"/>
</dbReference>
<dbReference type="InterPro" id="IPR001611">
    <property type="entry name" value="Leu-rich_rpt"/>
</dbReference>
<organism evidence="2 3">
    <name type="scientific">Sphagnum troendelagicum</name>
    <dbReference type="NCBI Taxonomy" id="128251"/>
    <lineage>
        <taxon>Eukaryota</taxon>
        <taxon>Viridiplantae</taxon>
        <taxon>Streptophyta</taxon>
        <taxon>Embryophyta</taxon>
        <taxon>Bryophyta</taxon>
        <taxon>Sphagnophytina</taxon>
        <taxon>Sphagnopsida</taxon>
        <taxon>Sphagnales</taxon>
        <taxon>Sphagnaceae</taxon>
        <taxon>Sphagnum</taxon>
    </lineage>
</organism>
<dbReference type="Pfam" id="PF13516">
    <property type="entry name" value="LRR_6"/>
    <property type="match status" value="1"/>
</dbReference>
<name>A0ABP0U364_9BRYO</name>
<dbReference type="PANTHER" id="PTHR13318:SF101">
    <property type="entry name" value="F-BOX_LRR PROTEIN"/>
    <property type="match status" value="1"/>
</dbReference>
<proteinExistence type="predicted"/>
<evidence type="ECO:0000256" key="1">
    <source>
        <dbReference type="SAM" id="MobiDB-lite"/>
    </source>
</evidence>
<feature type="compositionally biased region" description="Basic and acidic residues" evidence="1">
    <location>
        <begin position="67"/>
        <end position="86"/>
    </location>
</feature>
<evidence type="ECO:0000313" key="3">
    <source>
        <dbReference type="Proteomes" id="UP001497512"/>
    </source>
</evidence>
<dbReference type="EMBL" id="OZ019910">
    <property type="protein sequence ID" value="CAK9211668.1"/>
    <property type="molecule type" value="Genomic_DNA"/>
</dbReference>
<dbReference type="PANTHER" id="PTHR13318">
    <property type="entry name" value="PARTNER OF PAIRED, ISOFORM B-RELATED"/>
    <property type="match status" value="1"/>
</dbReference>
<evidence type="ECO:0000313" key="2">
    <source>
        <dbReference type="EMBL" id="CAK9211668.1"/>
    </source>
</evidence>
<dbReference type="InterPro" id="IPR006553">
    <property type="entry name" value="Leu-rich_rpt_Cys-con_subtyp"/>
</dbReference>
<accession>A0ABP0U364</accession>
<gene>
    <name evidence="2" type="ORF">CSSPTR1EN2_LOCUS10898</name>
</gene>
<keyword evidence="3" id="KW-1185">Reference proteome</keyword>
<dbReference type="InterPro" id="IPR032675">
    <property type="entry name" value="LRR_dom_sf"/>
</dbReference>
<protein>
    <recommendedName>
        <fullName evidence="4">Rad7</fullName>
    </recommendedName>
</protein>
<feature type="region of interest" description="Disordered" evidence="1">
    <location>
        <begin position="30"/>
        <end position="101"/>
    </location>
</feature>
<dbReference type="Proteomes" id="UP001497512">
    <property type="component" value="Chromosome 18"/>
</dbReference>
<evidence type="ECO:0008006" key="4">
    <source>
        <dbReference type="Google" id="ProtNLM"/>
    </source>
</evidence>